<dbReference type="Proteomes" id="UP000886520">
    <property type="component" value="Chromosome 8"/>
</dbReference>
<accession>A0A9D4UZC0</accession>
<evidence type="ECO:0000313" key="1">
    <source>
        <dbReference type="EMBL" id="KAI5076739.1"/>
    </source>
</evidence>
<name>A0A9D4UZC0_ADICA</name>
<sequence length="91" mass="9455">MLRIINVDLLAAETNSGASAFKHLWAEFDPHVTSLAAAEPGALISAAGINSAASGFKEIMAAPGTNSSASARSCCLQLLDDSCAWNIHIIR</sequence>
<evidence type="ECO:0000313" key="2">
    <source>
        <dbReference type="Proteomes" id="UP000886520"/>
    </source>
</evidence>
<comment type="caution">
    <text evidence="1">The sequence shown here is derived from an EMBL/GenBank/DDBJ whole genome shotgun (WGS) entry which is preliminary data.</text>
</comment>
<proteinExistence type="predicted"/>
<dbReference type="AlphaFoldDB" id="A0A9D4UZC0"/>
<dbReference type="EMBL" id="JABFUD020000008">
    <property type="protein sequence ID" value="KAI5076739.1"/>
    <property type="molecule type" value="Genomic_DNA"/>
</dbReference>
<gene>
    <name evidence="1" type="ORF">GOP47_0008804</name>
</gene>
<keyword evidence="2" id="KW-1185">Reference proteome</keyword>
<organism evidence="1 2">
    <name type="scientific">Adiantum capillus-veneris</name>
    <name type="common">Maidenhair fern</name>
    <dbReference type="NCBI Taxonomy" id="13818"/>
    <lineage>
        <taxon>Eukaryota</taxon>
        <taxon>Viridiplantae</taxon>
        <taxon>Streptophyta</taxon>
        <taxon>Embryophyta</taxon>
        <taxon>Tracheophyta</taxon>
        <taxon>Polypodiopsida</taxon>
        <taxon>Polypodiidae</taxon>
        <taxon>Polypodiales</taxon>
        <taxon>Pteridineae</taxon>
        <taxon>Pteridaceae</taxon>
        <taxon>Vittarioideae</taxon>
        <taxon>Adiantum</taxon>
    </lineage>
</organism>
<protein>
    <submittedName>
        <fullName evidence="1">Uncharacterized protein</fullName>
    </submittedName>
</protein>
<reference evidence="1" key="1">
    <citation type="submission" date="2021-01" db="EMBL/GenBank/DDBJ databases">
        <title>Adiantum capillus-veneris genome.</title>
        <authorList>
            <person name="Fang Y."/>
            <person name="Liao Q."/>
        </authorList>
    </citation>
    <scope>NUCLEOTIDE SEQUENCE</scope>
    <source>
        <strain evidence="1">H3</strain>
        <tissue evidence="1">Leaf</tissue>
    </source>
</reference>